<protein>
    <submittedName>
        <fullName evidence="2">Uncharacterized protein</fullName>
    </submittedName>
</protein>
<evidence type="ECO:0000313" key="2">
    <source>
        <dbReference type="EMBL" id="KAJ4007773.1"/>
    </source>
</evidence>
<reference evidence="2" key="1">
    <citation type="submission" date="2022-10" db="EMBL/GenBank/DDBJ databases">
        <title>Fusarium specimens isolated from Avocado Roots.</title>
        <authorList>
            <person name="Stajich J."/>
            <person name="Roper C."/>
            <person name="Heimlech-Rivalta G."/>
        </authorList>
    </citation>
    <scope>NUCLEOTIDE SEQUENCE</scope>
    <source>
        <strain evidence="2">CF00143</strain>
    </source>
</reference>
<evidence type="ECO:0000313" key="3">
    <source>
        <dbReference type="Proteomes" id="UP001152130"/>
    </source>
</evidence>
<feature type="region of interest" description="Disordered" evidence="1">
    <location>
        <begin position="95"/>
        <end position="129"/>
    </location>
</feature>
<sequence>MSSNKSQRPAVRSRTQRMRDQIAAVKKHIDFIEEPVVTVKNDPKTSQDVQLEPPFATQEGHVYQSAVELIPMQRAIEGLYEYQFAKPADVPGLSHDGWEVWTPQATSDETSGDSSDDSSNDNHDMMADSCSCQPAPYRIRYGDVAYLRPERVLHGWADWDIYHPGQIVETHEDSRDWHAPIEGPFATTLGNGSALDLFKVVNEQSRGCLTLKEAVDLYREHVVREDFEEFEDCHFCARNRAGSGKVLFKV</sequence>
<dbReference type="Proteomes" id="UP001152130">
    <property type="component" value="Unassembled WGS sequence"/>
</dbReference>
<dbReference type="AlphaFoldDB" id="A0A9W8PJC6"/>
<accession>A0A9W8PJC6</accession>
<feature type="compositionally biased region" description="Acidic residues" evidence="1">
    <location>
        <begin position="110"/>
        <end position="119"/>
    </location>
</feature>
<comment type="caution">
    <text evidence="2">The sequence shown here is derived from an EMBL/GenBank/DDBJ whole genome shotgun (WGS) entry which is preliminary data.</text>
</comment>
<name>A0A9W8PJC6_9HYPO</name>
<proteinExistence type="predicted"/>
<keyword evidence="3" id="KW-1185">Reference proteome</keyword>
<evidence type="ECO:0000256" key="1">
    <source>
        <dbReference type="SAM" id="MobiDB-lite"/>
    </source>
</evidence>
<organism evidence="2 3">
    <name type="scientific">Fusarium irregulare</name>
    <dbReference type="NCBI Taxonomy" id="2494466"/>
    <lineage>
        <taxon>Eukaryota</taxon>
        <taxon>Fungi</taxon>
        <taxon>Dikarya</taxon>
        <taxon>Ascomycota</taxon>
        <taxon>Pezizomycotina</taxon>
        <taxon>Sordariomycetes</taxon>
        <taxon>Hypocreomycetidae</taxon>
        <taxon>Hypocreales</taxon>
        <taxon>Nectriaceae</taxon>
        <taxon>Fusarium</taxon>
        <taxon>Fusarium incarnatum-equiseti species complex</taxon>
    </lineage>
</organism>
<gene>
    <name evidence="2" type="ORF">NW766_009576</name>
</gene>
<dbReference type="EMBL" id="JAPDHF010000016">
    <property type="protein sequence ID" value="KAJ4007773.1"/>
    <property type="molecule type" value="Genomic_DNA"/>
</dbReference>